<evidence type="ECO:0000313" key="2">
    <source>
        <dbReference type="EMBL" id="SVE12880.1"/>
    </source>
</evidence>
<feature type="non-terminal residue" evidence="2">
    <location>
        <position position="160"/>
    </location>
</feature>
<dbReference type="EMBL" id="UINC01196042">
    <property type="protein sequence ID" value="SVE12880.1"/>
    <property type="molecule type" value="Genomic_DNA"/>
</dbReference>
<feature type="domain" description="Ysc84 actin-binding" evidence="1">
    <location>
        <begin position="105"/>
        <end position="158"/>
    </location>
</feature>
<protein>
    <recommendedName>
        <fullName evidence="1">Ysc84 actin-binding domain-containing protein</fullName>
    </recommendedName>
</protein>
<dbReference type="PROSITE" id="PS51257">
    <property type="entry name" value="PROKAR_LIPOPROTEIN"/>
    <property type="match status" value="1"/>
</dbReference>
<dbReference type="AlphaFoldDB" id="A0A383AZB5"/>
<dbReference type="PANTHER" id="PTHR15629">
    <property type="entry name" value="SH3YL1 PROTEIN"/>
    <property type="match status" value="1"/>
</dbReference>
<gene>
    <name evidence="2" type="ORF">METZ01_LOCUS465734</name>
</gene>
<dbReference type="CDD" id="cd11524">
    <property type="entry name" value="SYLF"/>
    <property type="match status" value="1"/>
</dbReference>
<dbReference type="InterPro" id="IPR051702">
    <property type="entry name" value="SH3_domain_YSC84-like"/>
</dbReference>
<dbReference type="PANTHER" id="PTHR15629:SF2">
    <property type="entry name" value="SH3 DOMAIN-CONTAINING YSC84-LIKE PROTEIN 1"/>
    <property type="match status" value="1"/>
</dbReference>
<organism evidence="2">
    <name type="scientific">marine metagenome</name>
    <dbReference type="NCBI Taxonomy" id="408172"/>
    <lineage>
        <taxon>unclassified sequences</taxon>
        <taxon>metagenomes</taxon>
        <taxon>ecological metagenomes</taxon>
    </lineage>
</organism>
<reference evidence="2" key="1">
    <citation type="submission" date="2018-05" db="EMBL/GenBank/DDBJ databases">
        <authorList>
            <person name="Lanie J.A."/>
            <person name="Ng W.-L."/>
            <person name="Kazmierczak K.M."/>
            <person name="Andrzejewski T.M."/>
            <person name="Davidsen T.M."/>
            <person name="Wayne K.J."/>
            <person name="Tettelin H."/>
            <person name="Glass J.I."/>
            <person name="Rusch D."/>
            <person name="Podicherti R."/>
            <person name="Tsui H.-C.T."/>
            <person name="Winkler M.E."/>
        </authorList>
    </citation>
    <scope>NUCLEOTIDE SEQUENCE</scope>
</reference>
<name>A0A383AZB5_9ZZZZ</name>
<dbReference type="Pfam" id="PF04366">
    <property type="entry name" value="Ysc84"/>
    <property type="match status" value="1"/>
</dbReference>
<accession>A0A383AZB5</accession>
<dbReference type="GO" id="GO:0035091">
    <property type="term" value="F:phosphatidylinositol binding"/>
    <property type="evidence" value="ECO:0007669"/>
    <property type="project" value="TreeGrafter"/>
</dbReference>
<evidence type="ECO:0000259" key="1">
    <source>
        <dbReference type="Pfam" id="PF04366"/>
    </source>
</evidence>
<sequence>MKNRSFVPLALIGVLVLASCTTFTALKPRNSESLVQASLETLTVIKHREDLKFFEDLLKDAAGIAIFPSLYKAGFFVGAEGGNGIIIARDTTGKWGYPAFYTLASASWGLQFGGQKAGVILVIRNKGAVEAILKHQGKFGADLGIAIGPIGTGLEGATTT</sequence>
<proteinExistence type="predicted"/>
<dbReference type="InterPro" id="IPR007461">
    <property type="entry name" value="Ysc84_actin-binding"/>
</dbReference>